<dbReference type="PANTHER" id="PTHR12172">
    <property type="entry name" value="CELL CYCLE CHECKPOINT PROTEIN RAD17"/>
    <property type="match status" value="1"/>
</dbReference>
<dbReference type="Proteomes" id="UP000091820">
    <property type="component" value="Unassembled WGS sequence"/>
</dbReference>
<evidence type="ECO:0000256" key="7">
    <source>
        <dbReference type="ARBA" id="ARBA00023306"/>
    </source>
</evidence>
<dbReference type="GO" id="GO:0000077">
    <property type="term" value="P:DNA damage checkpoint signaling"/>
    <property type="evidence" value="ECO:0007669"/>
    <property type="project" value="TreeGrafter"/>
</dbReference>
<organism evidence="8 9">
    <name type="scientific">Glossina brevipalpis</name>
    <dbReference type="NCBI Taxonomy" id="37001"/>
    <lineage>
        <taxon>Eukaryota</taxon>
        <taxon>Metazoa</taxon>
        <taxon>Ecdysozoa</taxon>
        <taxon>Arthropoda</taxon>
        <taxon>Hexapoda</taxon>
        <taxon>Insecta</taxon>
        <taxon>Pterygota</taxon>
        <taxon>Neoptera</taxon>
        <taxon>Endopterygota</taxon>
        <taxon>Diptera</taxon>
        <taxon>Brachycera</taxon>
        <taxon>Muscomorpha</taxon>
        <taxon>Hippoboscoidea</taxon>
        <taxon>Glossinidae</taxon>
        <taxon>Glossina</taxon>
    </lineage>
</organism>
<dbReference type="InterPro" id="IPR027417">
    <property type="entry name" value="P-loop_NTPase"/>
</dbReference>
<evidence type="ECO:0000256" key="6">
    <source>
        <dbReference type="ARBA" id="ARBA00023242"/>
    </source>
</evidence>
<evidence type="ECO:0000256" key="5">
    <source>
        <dbReference type="ARBA" id="ARBA00022840"/>
    </source>
</evidence>
<evidence type="ECO:0008006" key="10">
    <source>
        <dbReference type="Google" id="ProtNLM"/>
    </source>
</evidence>
<keyword evidence="7" id="KW-0131">Cell cycle</keyword>
<name>A0A1A9WCB6_9MUSC</name>
<dbReference type="InterPro" id="IPR004582">
    <property type="entry name" value="Checkpoint_prot_Rad17_Rad24"/>
</dbReference>
<dbReference type="Gene3D" id="3.40.50.300">
    <property type="entry name" value="P-loop containing nucleotide triphosphate hydrolases"/>
    <property type="match status" value="1"/>
</dbReference>
<dbReference type="Pfam" id="PF03215">
    <property type="entry name" value="Rad17"/>
    <property type="match status" value="1"/>
</dbReference>
<proteinExistence type="inferred from homology"/>
<comment type="subcellular location">
    <subcellularLocation>
        <location evidence="1">Nucleus</location>
    </subcellularLocation>
</comment>
<dbReference type="PANTHER" id="PTHR12172:SF0">
    <property type="entry name" value="CELL CYCLE CHECKPOINT PROTEIN RAD17"/>
    <property type="match status" value="1"/>
</dbReference>
<protein>
    <recommendedName>
        <fullName evidence="10">AAA+ ATPase domain-containing protein</fullName>
    </recommendedName>
</protein>
<dbReference type="GO" id="GO:0005524">
    <property type="term" value="F:ATP binding"/>
    <property type="evidence" value="ECO:0007669"/>
    <property type="project" value="UniProtKB-KW"/>
</dbReference>
<dbReference type="GO" id="GO:0003689">
    <property type="term" value="F:DNA clamp loader activity"/>
    <property type="evidence" value="ECO:0007669"/>
    <property type="project" value="TreeGrafter"/>
</dbReference>
<keyword evidence="9" id="KW-1185">Reference proteome</keyword>
<keyword evidence="6" id="KW-0539">Nucleus</keyword>
<dbReference type="GO" id="GO:0006281">
    <property type="term" value="P:DNA repair"/>
    <property type="evidence" value="ECO:0007669"/>
    <property type="project" value="InterPro"/>
</dbReference>
<reference evidence="9" key="1">
    <citation type="submission" date="2014-03" db="EMBL/GenBank/DDBJ databases">
        <authorList>
            <person name="Aksoy S."/>
            <person name="Warren W."/>
            <person name="Wilson R.K."/>
        </authorList>
    </citation>
    <scope>NUCLEOTIDE SEQUENCE [LARGE SCALE GENOMIC DNA]</scope>
    <source>
        <strain evidence="9">IAEA</strain>
    </source>
</reference>
<evidence type="ECO:0000313" key="9">
    <source>
        <dbReference type="Proteomes" id="UP000091820"/>
    </source>
</evidence>
<evidence type="ECO:0000256" key="2">
    <source>
        <dbReference type="ARBA" id="ARBA00006168"/>
    </source>
</evidence>
<keyword evidence="3" id="KW-0547">Nucleotide-binding</keyword>
<accession>A0A1A9WCB6</accession>
<dbReference type="GO" id="GO:0005634">
    <property type="term" value="C:nucleus"/>
    <property type="evidence" value="ECO:0007669"/>
    <property type="project" value="UniProtKB-SubCell"/>
</dbReference>
<evidence type="ECO:0000313" key="8">
    <source>
        <dbReference type="EnsemblMetazoa" id="GBRI014284-PA"/>
    </source>
</evidence>
<keyword evidence="4" id="KW-0227">DNA damage</keyword>
<evidence type="ECO:0000256" key="4">
    <source>
        <dbReference type="ARBA" id="ARBA00022763"/>
    </source>
</evidence>
<dbReference type="EnsemblMetazoa" id="GBRI014284-RA">
    <property type="protein sequence ID" value="GBRI014284-PA"/>
    <property type="gene ID" value="GBRI014284"/>
</dbReference>
<dbReference type="VEuPathDB" id="VectorBase:GBRI014284"/>
<evidence type="ECO:0000256" key="1">
    <source>
        <dbReference type="ARBA" id="ARBA00004123"/>
    </source>
</evidence>
<dbReference type="GO" id="GO:0033314">
    <property type="term" value="P:mitotic DNA replication checkpoint signaling"/>
    <property type="evidence" value="ECO:0007669"/>
    <property type="project" value="TreeGrafter"/>
</dbReference>
<dbReference type="SUPFAM" id="SSF52540">
    <property type="entry name" value="P-loop containing nucleoside triphosphate hydrolases"/>
    <property type="match status" value="1"/>
</dbReference>
<evidence type="ECO:0000256" key="3">
    <source>
        <dbReference type="ARBA" id="ARBA00022741"/>
    </source>
</evidence>
<keyword evidence="5" id="KW-0067">ATP-binding</keyword>
<sequence length="509" mass="57739">MSGRKKWVTSAFNQISTIDNAKVATPPAARSPGVNLNKTNGMKRNLSDNFETVQESGNNNVTQNMSQENWLNIFAPNHVNELAIHSKKVMELREWLQQCETKQNKQPAQICLLSGPSGCGKTAAVFALSKELNFYIKEWINPVDQEIVHNLGDQGYKESYKTSQWEAFKSFLFQASRYRSILGKINDKKRLLMVEDFPNFLLKSPDTFQEILEDYQNYGKSPLIFIVTESRSRGLNISYNLFTDQFKQKFLIQHISFNAIASTLMQKAMKRFCSIMAKNTEKEMYKVPDSAITDSIVVSAQGDIRNALINLHFAALNGIPGVLVTSSEKPKDSKSMIKKRKSQSSLKSIGKDESITMMHALGRALNPKYIDNQQCFLHSPEDIADAFASEPKTFTNMLQTNYLSHFREIECVAVASNGLSLSDLLFQEYREDTLPHTSLNIAIRSVMVANKQPVSAWLPIKAPKRLLLKHQEKLPKEAAKFLIHPNNISSNLYNTDYNIYVKIMSQQNK</sequence>
<dbReference type="GO" id="GO:0003682">
    <property type="term" value="F:chromatin binding"/>
    <property type="evidence" value="ECO:0007669"/>
    <property type="project" value="TreeGrafter"/>
</dbReference>
<comment type="similarity">
    <text evidence="2">Belongs to the rad17/RAD24 family.</text>
</comment>
<reference evidence="8" key="2">
    <citation type="submission" date="2020-05" db="UniProtKB">
        <authorList>
            <consortium name="EnsemblMetazoa"/>
        </authorList>
    </citation>
    <scope>IDENTIFICATION</scope>
    <source>
        <strain evidence="8">IAEA</strain>
    </source>
</reference>
<dbReference type="STRING" id="37001.A0A1A9WCB6"/>
<dbReference type="AlphaFoldDB" id="A0A1A9WCB6"/>